<dbReference type="Pfam" id="PF04014">
    <property type="entry name" value="MazE_antitoxin"/>
    <property type="match status" value="1"/>
</dbReference>
<keyword evidence="2" id="KW-0238">DNA-binding</keyword>
<dbReference type="SUPFAM" id="SSF89447">
    <property type="entry name" value="AbrB/MazE/MraZ-like"/>
    <property type="match status" value="1"/>
</dbReference>
<keyword evidence="2" id="KW-0614">Plasmid</keyword>
<dbReference type="GeneID" id="88813504"/>
<name>A0ABX8GFP7_EXIAC</name>
<geneLocation type="plasmid" evidence="2 3">
    <name>p4</name>
</geneLocation>
<organism evidence="2 3">
    <name type="scientific">Exiguobacterium acetylicum</name>
    <name type="common">Brevibacterium acetylicum</name>
    <dbReference type="NCBI Taxonomy" id="41170"/>
    <lineage>
        <taxon>Bacteria</taxon>
        <taxon>Bacillati</taxon>
        <taxon>Bacillota</taxon>
        <taxon>Bacilli</taxon>
        <taxon>Bacillales</taxon>
        <taxon>Bacillales Family XII. Incertae Sedis</taxon>
        <taxon>Exiguobacterium</taxon>
    </lineage>
</organism>
<dbReference type="Proteomes" id="UP000679498">
    <property type="component" value="Plasmid p4"/>
</dbReference>
<keyword evidence="3" id="KW-1185">Reference proteome</keyword>
<protein>
    <submittedName>
        <fullName evidence="2">AbrB/MazE/SpoVT family DNA-binding domain-containing protein</fullName>
    </submittedName>
</protein>
<dbReference type="GO" id="GO:0003677">
    <property type="term" value="F:DNA binding"/>
    <property type="evidence" value="ECO:0007669"/>
    <property type="project" value="UniProtKB-KW"/>
</dbReference>
<evidence type="ECO:0000259" key="1">
    <source>
        <dbReference type="SMART" id="SM00966"/>
    </source>
</evidence>
<evidence type="ECO:0000313" key="3">
    <source>
        <dbReference type="Proteomes" id="UP000679498"/>
    </source>
</evidence>
<feature type="domain" description="SpoVT-AbrB" evidence="1">
    <location>
        <begin position="7"/>
        <end position="50"/>
    </location>
</feature>
<proteinExistence type="predicted"/>
<dbReference type="Gene3D" id="2.10.260.10">
    <property type="match status" value="1"/>
</dbReference>
<evidence type="ECO:0000313" key="2">
    <source>
        <dbReference type="EMBL" id="QWB31957.1"/>
    </source>
</evidence>
<dbReference type="EMBL" id="CP075901">
    <property type="protein sequence ID" value="QWB31957.1"/>
    <property type="molecule type" value="Genomic_DNA"/>
</dbReference>
<sequence length="89" mass="10148">MKPLETRIVSPENRVVIPPEFLKAHNIKPGDKVEITLASTYIKIQKYYEKNVCVITGKISKKGQMIGEAFISDEGMKVIEQQMNNLKKK</sequence>
<accession>A0ABX8GFP7</accession>
<dbReference type="InterPro" id="IPR037914">
    <property type="entry name" value="SpoVT-AbrB_sf"/>
</dbReference>
<dbReference type="SMART" id="SM00966">
    <property type="entry name" value="SpoVT_AbrB"/>
    <property type="match status" value="1"/>
</dbReference>
<gene>
    <name evidence="2" type="ORF">KKI46_17510</name>
</gene>
<reference evidence="2 3" key="1">
    <citation type="submission" date="2021-05" db="EMBL/GenBank/DDBJ databases">
        <title>Biocontrol using Exiguobacterium acetylicum SI17 against litchi downy blight caused by Peronophythora litchii.</title>
        <authorList>
            <person name="Zheng L."/>
        </authorList>
    </citation>
    <scope>NUCLEOTIDE SEQUENCE [LARGE SCALE GENOMIC DNA]</scope>
    <source>
        <strain evidence="2 3">SI17</strain>
        <plasmid evidence="2 3">p4</plasmid>
    </source>
</reference>
<dbReference type="RefSeq" id="WP_214814107.1">
    <property type="nucleotide sequence ID" value="NZ_CP075901.1"/>
</dbReference>
<dbReference type="InterPro" id="IPR007159">
    <property type="entry name" value="SpoVT-AbrB_dom"/>
</dbReference>